<dbReference type="RefSeq" id="WP_073042330.1">
    <property type="nucleotide sequence ID" value="NZ_FQUO01000006.1"/>
</dbReference>
<name>A0A1M5A5C0_9BACT</name>
<evidence type="ECO:0000256" key="3">
    <source>
        <dbReference type="ARBA" id="ARBA00022748"/>
    </source>
</evidence>
<evidence type="ECO:0000256" key="5">
    <source>
        <dbReference type="ARBA" id="ARBA00023136"/>
    </source>
</evidence>
<dbReference type="InterPro" id="IPR002541">
    <property type="entry name" value="Cyt_c_assembly"/>
</dbReference>
<evidence type="ECO:0000313" key="9">
    <source>
        <dbReference type="Proteomes" id="UP000184368"/>
    </source>
</evidence>
<dbReference type="OrthoDB" id="9814290at2"/>
<dbReference type="PANTHER" id="PTHR30071:SF1">
    <property type="entry name" value="CYTOCHROME B_B6 PROTEIN-RELATED"/>
    <property type="match status" value="1"/>
</dbReference>
<gene>
    <name evidence="8" type="ORF">SAMN05444008_106123</name>
</gene>
<organism evidence="8 9">
    <name type="scientific">Cnuella takakiae</name>
    <dbReference type="NCBI Taxonomy" id="1302690"/>
    <lineage>
        <taxon>Bacteria</taxon>
        <taxon>Pseudomonadati</taxon>
        <taxon>Bacteroidota</taxon>
        <taxon>Chitinophagia</taxon>
        <taxon>Chitinophagales</taxon>
        <taxon>Chitinophagaceae</taxon>
        <taxon>Cnuella</taxon>
    </lineage>
</organism>
<evidence type="ECO:0000313" key="8">
    <source>
        <dbReference type="EMBL" id="SHF25490.1"/>
    </source>
</evidence>
<feature type="transmembrane region" description="Helical" evidence="6">
    <location>
        <begin position="122"/>
        <end position="138"/>
    </location>
</feature>
<protein>
    <submittedName>
        <fullName evidence="8">Heme exporter protein C</fullName>
    </submittedName>
</protein>
<evidence type="ECO:0000259" key="7">
    <source>
        <dbReference type="Pfam" id="PF01578"/>
    </source>
</evidence>
<keyword evidence="2 6" id="KW-0812">Transmembrane</keyword>
<keyword evidence="5 6" id="KW-0472">Membrane</keyword>
<feature type="transmembrane region" description="Helical" evidence="6">
    <location>
        <begin position="40"/>
        <end position="59"/>
    </location>
</feature>
<keyword evidence="3" id="KW-0201">Cytochrome c-type biogenesis</keyword>
<dbReference type="PANTHER" id="PTHR30071">
    <property type="entry name" value="HEME EXPORTER PROTEIN C"/>
    <property type="match status" value="1"/>
</dbReference>
<dbReference type="GO" id="GO:0005886">
    <property type="term" value="C:plasma membrane"/>
    <property type="evidence" value="ECO:0007669"/>
    <property type="project" value="TreeGrafter"/>
</dbReference>
<dbReference type="EMBL" id="FQUO01000006">
    <property type="protein sequence ID" value="SHF25490.1"/>
    <property type="molecule type" value="Genomic_DNA"/>
</dbReference>
<feature type="transmembrane region" description="Helical" evidence="6">
    <location>
        <begin position="79"/>
        <end position="102"/>
    </location>
</feature>
<dbReference type="Proteomes" id="UP000184368">
    <property type="component" value="Unassembled WGS sequence"/>
</dbReference>
<evidence type="ECO:0000256" key="4">
    <source>
        <dbReference type="ARBA" id="ARBA00022989"/>
    </source>
</evidence>
<comment type="subcellular location">
    <subcellularLocation>
        <location evidence="1">Membrane</location>
        <topology evidence="1">Multi-pass membrane protein</topology>
    </subcellularLocation>
</comment>
<evidence type="ECO:0000256" key="2">
    <source>
        <dbReference type="ARBA" id="ARBA00022692"/>
    </source>
</evidence>
<keyword evidence="4 6" id="KW-1133">Transmembrane helix</keyword>
<feature type="transmembrane region" description="Helical" evidence="6">
    <location>
        <begin position="202"/>
        <end position="221"/>
    </location>
</feature>
<feature type="transmembrane region" description="Helical" evidence="6">
    <location>
        <begin position="5"/>
        <end position="24"/>
    </location>
</feature>
<accession>A0A1M5A5C0</accession>
<evidence type="ECO:0000256" key="6">
    <source>
        <dbReference type="SAM" id="Phobius"/>
    </source>
</evidence>
<reference evidence="8 9" key="1">
    <citation type="submission" date="2016-11" db="EMBL/GenBank/DDBJ databases">
        <authorList>
            <person name="Jaros S."/>
            <person name="Januszkiewicz K."/>
            <person name="Wedrychowicz H."/>
        </authorList>
    </citation>
    <scope>NUCLEOTIDE SEQUENCE [LARGE SCALE GENOMIC DNA]</scope>
    <source>
        <strain evidence="8 9">DSM 26897</strain>
    </source>
</reference>
<dbReference type="Pfam" id="PF01578">
    <property type="entry name" value="Cytochrom_C_asm"/>
    <property type="match status" value="1"/>
</dbReference>
<feature type="domain" description="Cytochrome c assembly protein" evidence="7">
    <location>
        <begin position="12"/>
        <end position="163"/>
    </location>
</feature>
<keyword evidence="9" id="KW-1185">Reference proteome</keyword>
<evidence type="ECO:0000256" key="1">
    <source>
        <dbReference type="ARBA" id="ARBA00004141"/>
    </source>
</evidence>
<feature type="transmembrane region" description="Helical" evidence="6">
    <location>
        <begin position="150"/>
        <end position="170"/>
    </location>
</feature>
<sequence>MKKSWWKILAVALLVYTIVAGLLWNNVPRLPQLQETIRNLYFHVCMWFAMMVLFTCSVVHAIKYLRNNNLRSDILSRQYAVTGIVFGVLGYATGAIWAAYTWADPNLDTSESFSAIAREPKLIGAAIALLIYGAYLVLRDSIQDLDKKARISAVYNVFAFAFLFPSIWIIPRLLPSLHPGGEGGEGGNPGLNYRDLAPTMRLVFYPAIIGWSLLGVWITTLKVRMTLIKEKNLLHEA</sequence>
<proteinExistence type="predicted"/>
<dbReference type="GO" id="GO:0017004">
    <property type="term" value="P:cytochrome complex assembly"/>
    <property type="evidence" value="ECO:0007669"/>
    <property type="project" value="UniProtKB-KW"/>
</dbReference>
<dbReference type="InterPro" id="IPR045062">
    <property type="entry name" value="Cyt_c_biogenesis_CcsA/CcmC"/>
</dbReference>
<dbReference type="GO" id="GO:0020037">
    <property type="term" value="F:heme binding"/>
    <property type="evidence" value="ECO:0007669"/>
    <property type="project" value="InterPro"/>
</dbReference>
<dbReference type="AlphaFoldDB" id="A0A1M5A5C0"/>
<dbReference type="STRING" id="1302690.BUE76_09410"/>